<evidence type="ECO:0000256" key="1">
    <source>
        <dbReference type="SAM" id="Phobius"/>
    </source>
</evidence>
<keyword evidence="1" id="KW-0812">Transmembrane</keyword>
<dbReference type="RefSeq" id="WP_214171889.1">
    <property type="nucleotide sequence ID" value="NZ_JAHCVJ010000005.1"/>
</dbReference>
<proteinExistence type="predicted"/>
<evidence type="ECO:0000313" key="3">
    <source>
        <dbReference type="Proteomes" id="UP000811899"/>
    </source>
</evidence>
<reference evidence="2 3" key="1">
    <citation type="submission" date="2021-05" db="EMBL/GenBank/DDBJ databases">
        <title>The draft genome of Geobacter pelophilus DSM 12255.</title>
        <authorList>
            <person name="Xu Z."/>
            <person name="Masuda Y."/>
            <person name="Itoh H."/>
            <person name="Senoo K."/>
        </authorList>
    </citation>
    <scope>NUCLEOTIDE SEQUENCE [LARGE SCALE GENOMIC DNA]</scope>
    <source>
        <strain evidence="2 3">DSM 12255</strain>
    </source>
</reference>
<keyword evidence="3" id="KW-1185">Reference proteome</keyword>
<keyword evidence="1" id="KW-1133">Transmembrane helix</keyword>
<protein>
    <submittedName>
        <fullName evidence="2">YceK/YidQ family lipoprotein</fullName>
    </submittedName>
</protein>
<dbReference type="AlphaFoldDB" id="A0AAW4LB52"/>
<sequence>MKKILLMVVFFLLCSGCGTIFSRTEPRDYFYREGIYPATKMDLDFIKLTNTALYPFSLLLVVDLPVSLVFDTLLLPLDYNRGK</sequence>
<keyword evidence="2" id="KW-0449">Lipoprotein</keyword>
<keyword evidence="1" id="KW-0472">Membrane</keyword>
<evidence type="ECO:0000313" key="2">
    <source>
        <dbReference type="EMBL" id="MBT0665107.1"/>
    </source>
</evidence>
<accession>A0AAW4LB52</accession>
<comment type="caution">
    <text evidence="2">The sequence shown here is derived from an EMBL/GenBank/DDBJ whole genome shotgun (WGS) entry which is preliminary data.</text>
</comment>
<feature type="transmembrane region" description="Helical" evidence="1">
    <location>
        <begin position="52"/>
        <end position="77"/>
    </location>
</feature>
<name>A0AAW4LB52_9BACT</name>
<dbReference type="EMBL" id="JAHCVJ010000005">
    <property type="protein sequence ID" value="MBT0665107.1"/>
    <property type="molecule type" value="Genomic_DNA"/>
</dbReference>
<gene>
    <name evidence="2" type="ORF">KI809_12440</name>
</gene>
<organism evidence="2 3">
    <name type="scientific">Geoanaerobacter pelophilus</name>
    <dbReference type="NCBI Taxonomy" id="60036"/>
    <lineage>
        <taxon>Bacteria</taxon>
        <taxon>Pseudomonadati</taxon>
        <taxon>Thermodesulfobacteriota</taxon>
        <taxon>Desulfuromonadia</taxon>
        <taxon>Geobacterales</taxon>
        <taxon>Geobacteraceae</taxon>
        <taxon>Geoanaerobacter</taxon>
    </lineage>
</organism>
<dbReference type="Pfam" id="PF07119">
    <property type="entry name" value="DUF1375"/>
    <property type="match status" value="1"/>
</dbReference>
<dbReference type="Proteomes" id="UP000811899">
    <property type="component" value="Unassembled WGS sequence"/>
</dbReference>
<dbReference type="InterPro" id="IPR010780">
    <property type="entry name" value="DUF1375"/>
</dbReference>